<reference evidence="2 3" key="1">
    <citation type="submission" date="2024-04" db="EMBL/GenBank/DDBJ databases">
        <title>Phyllosticta paracitricarpa is synonymous to the EU quarantine fungus P. citricarpa based on phylogenomic analyses.</title>
        <authorList>
            <consortium name="Lawrence Berkeley National Laboratory"/>
            <person name="Van ingen-buijs V.A."/>
            <person name="Van westerhoven A.C."/>
            <person name="Haridas S."/>
            <person name="Skiadas P."/>
            <person name="Martin F."/>
            <person name="Groenewald J.Z."/>
            <person name="Crous P.W."/>
            <person name="Seidl M.F."/>
        </authorList>
    </citation>
    <scope>NUCLEOTIDE SEQUENCE [LARGE SCALE GENOMIC DNA]</scope>
    <source>
        <strain evidence="2 3">CPC 17464</strain>
    </source>
</reference>
<dbReference type="EMBL" id="JBBPEH010000001">
    <property type="protein sequence ID" value="KAK7544736.1"/>
    <property type="molecule type" value="Genomic_DNA"/>
</dbReference>
<gene>
    <name evidence="2" type="ORF">J3D65DRAFT_610590</name>
</gene>
<evidence type="ECO:0000313" key="2">
    <source>
        <dbReference type="EMBL" id="KAK7544736.1"/>
    </source>
</evidence>
<protein>
    <submittedName>
        <fullName evidence="2">Uncharacterized protein</fullName>
    </submittedName>
</protein>
<keyword evidence="1" id="KW-0472">Membrane</keyword>
<evidence type="ECO:0000313" key="3">
    <source>
        <dbReference type="Proteomes" id="UP001360953"/>
    </source>
</evidence>
<name>A0ABR1MA50_9PEZI</name>
<organism evidence="2 3">
    <name type="scientific">Phyllosticta citribraziliensis</name>
    <dbReference type="NCBI Taxonomy" id="989973"/>
    <lineage>
        <taxon>Eukaryota</taxon>
        <taxon>Fungi</taxon>
        <taxon>Dikarya</taxon>
        <taxon>Ascomycota</taxon>
        <taxon>Pezizomycotina</taxon>
        <taxon>Dothideomycetes</taxon>
        <taxon>Dothideomycetes incertae sedis</taxon>
        <taxon>Botryosphaeriales</taxon>
        <taxon>Phyllostictaceae</taxon>
        <taxon>Phyllosticta</taxon>
    </lineage>
</organism>
<accession>A0ABR1MA50</accession>
<dbReference type="RefSeq" id="XP_066659971.1">
    <property type="nucleotide sequence ID" value="XM_066798819.1"/>
</dbReference>
<dbReference type="GeneID" id="92031725"/>
<proteinExistence type="predicted"/>
<evidence type="ECO:0000256" key="1">
    <source>
        <dbReference type="SAM" id="Phobius"/>
    </source>
</evidence>
<keyword evidence="1" id="KW-0812">Transmembrane</keyword>
<feature type="transmembrane region" description="Helical" evidence="1">
    <location>
        <begin position="21"/>
        <end position="43"/>
    </location>
</feature>
<keyword evidence="1" id="KW-1133">Transmembrane helix</keyword>
<keyword evidence="3" id="KW-1185">Reference proteome</keyword>
<comment type="caution">
    <text evidence="2">The sequence shown here is derived from an EMBL/GenBank/DDBJ whole genome shotgun (WGS) entry which is preliminary data.</text>
</comment>
<feature type="transmembrane region" description="Helical" evidence="1">
    <location>
        <begin position="74"/>
        <end position="94"/>
    </location>
</feature>
<dbReference type="Proteomes" id="UP001360953">
    <property type="component" value="Unassembled WGS sequence"/>
</dbReference>
<sequence length="96" mass="11612">MIIIIIANKRRTSHFTTTKYYYYYYYYSGKFGILDMGTCGYGYPLLLGWLFRERWIDWIEEDGWMHGWMDGLCWWWNAVIVTTDFLSGCMRLVIAC</sequence>